<dbReference type="Pfam" id="PF01040">
    <property type="entry name" value="UbiA"/>
    <property type="match status" value="1"/>
</dbReference>
<gene>
    <name evidence="9" type="primary">VTE2</name>
    <name evidence="9" type="ORF">FRACYDRAFT_291522</name>
</gene>
<comment type="similarity">
    <text evidence="2">Belongs to the UbiA prenyltransferase family.</text>
</comment>
<evidence type="ECO:0000256" key="4">
    <source>
        <dbReference type="ARBA" id="ARBA00022692"/>
    </source>
</evidence>
<dbReference type="InParanoid" id="A0A1E7F9X4"/>
<evidence type="ECO:0000256" key="7">
    <source>
        <dbReference type="SAM" id="Phobius"/>
    </source>
</evidence>
<feature type="transmembrane region" description="Helical" evidence="7">
    <location>
        <begin position="392"/>
        <end position="412"/>
    </location>
</feature>
<evidence type="ECO:0000256" key="5">
    <source>
        <dbReference type="ARBA" id="ARBA00022989"/>
    </source>
</evidence>
<feature type="transmembrane region" description="Helical" evidence="7">
    <location>
        <begin position="424"/>
        <end position="442"/>
    </location>
</feature>
<dbReference type="PANTHER" id="PTHR43009:SF7">
    <property type="entry name" value="HOMOGENTISATE GERANYLGERANYLTRANSFERASE, CHLOROPLASTIC"/>
    <property type="match status" value="1"/>
</dbReference>
<evidence type="ECO:0000256" key="3">
    <source>
        <dbReference type="ARBA" id="ARBA00022679"/>
    </source>
</evidence>
<feature type="transmembrane region" description="Helical" evidence="7">
    <location>
        <begin position="462"/>
        <end position="480"/>
    </location>
</feature>
<protein>
    <submittedName>
        <fullName evidence="9">Homogentisate phytyltransferase</fullName>
    </submittedName>
</protein>
<comment type="subcellular location">
    <subcellularLocation>
        <location evidence="1">Membrane</location>
        <topology evidence="1">Multi-pass membrane protein</topology>
    </subcellularLocation>
</comment>
<keyword evidence="8" id="KW-0732">Signal</keyword>
<feature type="transmembrane region" description="Helical" evidence="7">
    <location>
        <begin position="345"/>
        <end position="362"/>
    </location>
</feature>
<sequence length="481" mass="51663">MITIASAPSHIIYLFVLLVVGLMHNGSAFQTTTTCRGNFPIRRYNQANLMRKILSPSIQQSSSPVVSSCHRRGRLNTILSESVSSSSTSSSSSSSSINVTTNVDVDVDVEIDVEIDADADTPSTNVTTNFDIDNTNTKTTEGITTTATATTNNNNNNNKKSFMSVLWRFTRPHTIIGSALAIPALHMLAATTYRDAFTVKTVLSILYATIPALLMNLYITGVNQITDVEIDKINKPDLPIAAGDLSMKNATIIVLVSLLLSVVLGVSIPSLTTSGLTMALGVSAVLGTVYSLPPFRLKRFPVLAAFCIVAVRGGVINAGFFAHAKVAAFGGSGSILHYLLTDPRCYLSSLYFAVFGVVIALIKDVPDVKGDNLSNIRTVAVRLGPNSVFRGMHRLLTTLFWGVGIAFFRAAVITSSTSTSSSTMMVRLGRIIVGISALVAGASVQKEAAPVDPDNPTEVYGFYMHLWKLFYLSYFVLPIAR</sequence>
<dbReference type="OrthoDB" id="1502398at2759"/>
<proteinExistence type="inferred from homology"/>
<dbReference type="Gene3D" id="1.10.357.140">
    <property type="entry name" value="UbiA prenyltransferase"/>
    <property type="match status" value="1"/>
</dbReference>
<dbReference type="InterPro" id="IPR044878">
    <property type="entry name" value="UbiA_sf"/>
</dbReference>
<evidence type="ECO:0000256" key="8">
    <source>
        <dbReference type="SAM" id="SignalP"/>
    </source>
</evidence>
<feature type="transmembrane region" description="Helical" evidence="7">
    <location>
        <begin position="302"/>
        <end position="324"/>
    </location>
</feature>
<feature type="transmembrane region" description="Helical" evidence="7">
    <location>
        <begin position="245"/>
        <end position="264"/>
    </location>
</feature>
<organism evidence="9 10">
    <name type="scientific">Fragilariopsis cylindrus CCMP1102</name>
    <dbReference type="NCBI Taxonomy" id="635003"/>
    <lineage>
        <taxon>Eukaryota</taxon>
        <taxon>Sar</taxon>
        <taxon>Stramenopiles</taxon>
        <taxon>Ochrophyta</taxon>
        <taxon>Bacillariophyta</taxon>
        <taxon>Bacillariophyceae</taxon>
        <taxon>Bacillariophycidae</taxon>
        <taxon>Bacillariales</taxon>
        <taxon>Bacillariaceae</taxon>
        <taxon>Fragilariopsis</taxon>
    </lineage>
</organism>
<dbReference type="PANTHER" id="PTHR43009">
    <property type="entry name" value="HOMOGENTISATE SOLANESYLTRANSFERASE, CHLOROPLASTIC"/>
    <property type="match status" value="1"/>
</dbReference>
<dbReference type="InterPro" id="IPR000537">
    <property type="entry name" value="UbiA_prenyltransferase"/>
</dbReference>
<evidence type="ECO:0000313" key="9">
    <source>
        <dbReference type="EMBL" id="OEU14971.1"/>
    </source>
</evidence>
<accession>A0A1E7F9X4</accession>
<dbReference type="GO" id="GO:0016020">
    <property type="term" value="C:membrane"/>
    <property type="evidence" value="ECO:0007669"/>
    <property type="project" value="UniProtKB-SubCell"/>
</dbReference>
<evidence type="ECO:0000256" key="2">
    <source>
        <dbReference type="ARBA" id="ARBA00005985"/>
    </source>
</evidence>
<evidence type="ECO:0000313" key="10">
    <source>
        <dbReference type="Proteomes" id="UP000095751"/>
    </source>
</evidence>
<keyword evidence="4 7" id="KW-0812">Transmembrane</keyword>
<dbReference type="AlphaFoldDB" id="A0A1E7F9X4"/>
<name>A0A1E7F9X4_9STRA</name>
<keyword evidence="5 7" id="KW-1133">Transmembrane helix</keyword>
<dbReference type="KEGG" id="fcy:FRACYDRAFT_291522"/>
<dbReference type="NCBIfam" id="NF009525">
    <property type="entry name" value="PRK12887.1"/>
    <property type="match status" value="1"/>
</dbReference>
<dbReference type="EMBL" id="KV784360">
    <property type="protein sequence ID" value="OEU14971.1"/>
    <property type="molecule type" value="Genomic_DNA"/>
</dbReference>
<keyword evidence="10" id="KW-1185">Reference proteome</keyword>
<reference evidence="9 10" key="1">
    <citation type="submission" date="2016-09" db="EMBL/GenBank/DDBJ databases">
        <title>Extensive genetic diversity and differential bi-allelic expression allows diatom success in the polar Southern Ocean.</title>
        <authorList>
            <consortium name="DOE Joint Genome Institute"/>
            <person name="Mock T."/>
            <person name="Otillar R.P."/>
            <person name="Strauss J."/>
            <person name="Dupont C."/>
            <person name="Frickenhaus S."/>
            <person name="Maumus F."/>
            <person name="Mcmullan M."/>
            <person name="Sanges R."/>
            <person name="Schmutz J."/>
            <person name="Toseland A."/>
            <person name="Valas R."/>
            <person name="Veluchamy A."/>
            <person name="Ward B.J."/>
            <person name="Allen A."/>
            <person name="Barry K."/>
            <person name="Falciatore A."/>
            <person name="Ferrante M."/>
            <person name="Fortunato A.E."/>
            <person name="Gloeckner G."/>
            <person name="Gruber A."/>
            <person name="Hipkin R."/>
            <person name="Janech M."/>
            <person name="Kroth P."/>
            <person name="Leese F."/>
            <person name="Lindquist E."/>
            <person name="Lyon B.R."/>
            <person name="Martin J."/>
            <person name="Mayer C."/>
            <person name="Parker M."/>
            <person name="Quesneville H."/>
            <person name="Raymond J."/>
            <person name="Uhlig C."/>
            <person name="Valentin K.U."/>
            <person name="Worden A.Z."/>
            <person name="Armbrust E.V."/>
            <person name="Bowler C."/>
            <person name="Green B."/>
            <person name="Moulton V."/>
            <person name="Van Oosterhout C."/>
            <person name="Grigoriev I."/>
        </authorList>
    </citation>
    <scope>NUCLEOTIDE SEQUENCE [LARGE SCALE GENOMIC DNA]</scope>
    <source>
        <strain evidence="9 10">CCMP1102</strain>
    </source>
</reference>
<feature type="transmembrane region" description="Helical" evidence="7">
    <location>
        <begin position="205"/>
        <end position="225"/>
    </location>
</feature>
<dbReference type="GO" id="GO:0016765">
    <property type="term" value="F:transferase activity, transferring alkyl or aryl (other than methyl) groups"/>
    <property type="evidence" value="ECO:0007669"/>
    <property type="project" value="InterPro"/>
</dbReference>
<evidence type="ECO:0000256" key="6">
    <source>
        <dbReference type="ARBA" id="ARBA00023136"/>
    </source>
</evidence>
<feature type="chain" id="PRO_5009192861" evidence="8">
    <location>
        <begin position="29"/>
        <end position="481"/>
    </location>
</feature>
<evidence type="ECO:0000256" key="1">
    <source>
        <dbReference type="ARBA" id="ARBA00004141"/>
    </source>
</evidence>
<keyword evidence="3 9" id="KW-0808">Transferase</keyword>
<dbReference type="Proteomes" id="UP000095751">
    <property type="component" value="Unassembled WGS sequence"/>
</dbReference>
<keyword evidence="6 7" id="KW-0472">Membrane</keyword>
<feature type="signal peptide" evidence="8">
    <location>
        <begin position="1"/>
        <end position="28"/>
    </location>
</feature>
<feature type="transmembrane region" description="Helical" evidence="7">
    <location>
        <begin position="175"/>
        <end position="193"/>
    </location>
</feature>